<proteinExistence type="predicted"/>
<dbReference type="Gene3D" id="2.170.300.10">
    <property type="entry name" value="Tie2 ligand-binding domain superfamily"/>
    <property type="match status" value="1"/>
</dbReference>
<feature type="domain" description="Laminin IV type A" evidence="13">
    <location>
        <begin position="319"/>
        <end position="489"/>
    </location>
</feature>
<dbReference type="SMART" id="SM00180">
    <property type="entry name" value="EGF_Lam"/>
    <property type="match status" value="3"/>
</dbReference>
<accession>A0A5A9NJA7</accession>
<keyword evidence="7 10" id="KW-1015">Disulfide bond</keyword>
<dbReference type="GO" id="GO:0005576">
    <property type="term" value="C:extracellular region"/>
    <property type="evidence" value="ECO:0007669"/>
    <property type="project" value="UniProtKB-ARBA"/>
</dbReference>
<dbReference type="CDD" id="cd00055">
    <property type="entry name" value="EGF_Lam"/>
    <property type="match status" value="2"/>
</dbReference>
<keyword evidence="5" id="KW-0677">Repeat</keyword>
<evidence type="ECO:0000259" key="14">
    <source>
        <dbReference type="PROSITE" id="PS51117"/>
    </source>
</evidence>
<dbReference type="Proteomes" id="UP000324632">
    <property type="component" value="Chromosome 18"/>
</dbReference>
<evidence type="ECO:0000313" key="16">
    <source>
        <dbReference type="Proteomes" id="UP000324632"/>
    </source>
</evidence>
<evidence type="ECO:0000256" key="4">
    <source>
        <dbReference type="ARBA" id="ARBA00022729"/>
    </source>
</evidence>
<dbReference type="InterPro" id="IPR050440">
    <property type="entry name" value="Laminin/Netrin_ECM"/>
</dbReference>
<evidence type="ECO:0000256" key="10">
    <source>
        <dbReference type="PROSITE-ProRule" id="PRU00460"/>
    </source>
</evidence>
<evidence type="ECO:0000256" key="3">
    <source>
        <dbReference type="ARBA" id="ARBA00022530"/>
    </source>
</evidence>
<keyword evidence="2" id="KW-0964">Secreted</keyword>
<dbReference type="InterPro" id="IPR000034">
    <property type="entry name" value="Laminin_IV"/>
</dbReference>
<dbReference type="SMART" id="SM00281">
    <property type="entry name" value="LamB"/>
    <property type="match status" value="1"/>
</dbReference>
<evidence type="ECO:0000259" key="12">
    <source>
        <dbReference type="PROSITE" id="PS50027"/>
    </source>
</evidence>
<comment type="subcellular location">
    <subcellularLocation>
        <location evidence="1">Secreted</location>
        <location evidence="1">Extracellular space</location>
        <location evidence="1">Extracellular matrix</location>
        <location evidence="1">Basement membrane</location>
    </subcellularLocation>
</comment>
<dbReference type="PROSITE" id="PS51115">
    <property type="entry name" value="LAMININ_IVA"/>
    <property type="match status" value="1"/>
</dbReference>
<keyword evidence="8" id="KW-0325">Glycoprotein</keyword>
<evidence type="ECO:0000256" key="1">
    <source>
        <dbReference type="ARBA" id="ARBA00004302"/>
    </source>
</evidence>
<comment type="caution">
    <text evidence="10">Lacks conserved residue(s) required for the propagation of feature annotation.</text>
</comment>
<dbReference type="Pfam" id="PF00052">
    <property type="entry name" value="Laminin_B"/>
    <property type="match status" value="1"/>
</dbReference>
<dbReference type="InterPro" id="IPR008211">
    <property type="entry name" value="Laminin_N"/>
</dbReference>
<dbReference type="Gene3D" id="2.10.25.10">
    <property type="entry name" value="Laminin"/>
    <property type="match status" value="2"/>
</dbReference>
<dbReference type="AlphaFoldDB" id="A0A5A9NJA7"/>
<feature type="domain" description="Laminin N-terminal" evidence="14">
    <location>
        <begin position="1"/>
        <end position="174"/>
    </location>
</feature>
<feature type="domain" description="Laminin EGF-like" evidence="12">
    <location>
        <begin position="623"/>
        <end position="672"/>
    </location>
</feature>
<dbReference type="GO" id="GO:0009888">
    <property type="term" value="P:tissue development"/>
    <property type="evidence" value="ECO:0007669"/>
    <property type="project" value="TreeGrafter"/>
</dbReference>
<dbReference type="InterPro" id="IPR002049">
    <property type="entry name" value="LE_dom"/>
</dbReference>
<evidence type="ECO:0000256" key="2">
    <source>
        <dbReference type="ARBA" id="ARBA00022525"/>
    </source>
</evidence>
<reference evidence="15 16" key="1">
    <citation type="journal article" date="2019" name="Mol. Ecol. Resour.">
        <title>Chromosome-level genome assembly of Triplophysa tibetana, a fish adapted to the harsh high-altitude environment of the Tibetan Plateau.</title>
        <authorList>
            <person name="Yang X."/>
            <person name="Liu H."/>
            <person name="Ma Z."/>
            <person name="Zou Y."/>
            <person name="Zou M."/>
            <person name="Mao Y."/>
            <person name="Li X."/>
            <person name="Wang H."/>
            <person name="Chen T."/>
            <person name="Wang W."/>
            <person name="Yang R."/>
        </authorList>
    </citation>
    <scope>NUCLEOTIDE SEQUENCE [LARGE SCALE GENOMIC DNA]</scope>
    <source>
        <strain evidence="15">TTIB1903HZAU</strain>
        <tissue evidence="15">Muscle</tissue>
    </source>
</reference>
<protein>
    <submittedName>
        <fullName evidence="15">Laminin subunit alpha-2</fullName>
    </submittedName>
</protein>
<organism evidence="15 16">
    <name type="scientific">Triplophysa tibetana</name>
    <dbReference type="NCBI Taxonomy" id="1572043"/>
    <lineage>
        <taxon>Eukaryota</taxon>
        <taxon>Metazoa</taxon>
        <taxon>Chordata</taxon>
        <taxon>Craniata</taxon>
        <taxon>Vertebrata</taxon>
        <taxon>Euteleostomi</taxon>
        <taxon>Actinopterygii</taxon>
        <taxon>Neopterygii</taxon>
        <taxon>Teleostei</taxon>
        <taxon>Ostariophysi</taxon>
        <taxon>Cypriniformes</taxon>
        <taxon>Nemacheilidae</taxon>
        <taxon>Triplophysa</taxon>
    </lineage>
</organism>
<dbReference type="FunFam" id="2.60.120.260:FF:000017">
    <property type="entry name" value="Laminin subunit alpha 2"/>
    <property type="match status" value="1"/>
</dbReference>
<feature type="compositionally biased region" description="Basic and acidic residues" evidence="11">
    <location>
        <begin position="518"/>
        <end position="528"/>
    </location>
</feature>
<dbReference type="InterPro" id="IPR056863">
    <property type="entry name" value="LMN_ATRN_NET-like_EGF"/>
</dbReference>
<dbReference type="PROSITE" id="PS51117">
    <property type="entry name" value="LAMININ_NTER"/>
    <property type="match status" value="1"/>
</dbReference>
<comment type="caution">
    <text evidence="15">The sequence shown here is derived from an EMBL/GenBank/DDBJ whole genome shotgun (WGS) entry which is preliminary data.</text>
</comment>
<dbReference type="Pfam" id="PF00055">
    <property type="entry name" value="Laminin_N"/>
    <property type="match status" value="1"/>
</dbReference>
<keyword evidence="3" id="KW-0272">Extracellular matrix</keyword>
<gene>
    <name evidence="15" type="ORF">E1301_Tti024218</name>
</gene>
<dbReference type="GO" id="GO:0009887">
    <property type="term" value="P:animal organ morphogenesis"/>
    <property type="evidence" value="ECO:0007669"/>
    <property type="project" value="TreeGrafter"/>
</dbReference>
<dbReference type="GO" id="GO:0005201">
    <property type="term" value="F:extracellular matrix structural constituent"/>
    <property type="evidence" value="ECO:0007669"/>
    <property type="project" value="TreeGrafter"/>
</dbReference>
<keyword evidence="6" id="KW-0084">Basement membrane</keyword>
<name>A0A5A9NJA7_9TELE</name>
<dbReference type="PANTHER" id="PTHR10574">
    <property type="entry name" value="NETRIN/LAMININ-RELATED"/>
    <property type="match status" value="1"/>
</dbReference>
<feature type="region of interest" description="Disordered" evidence="11">
    <location>
        <begin position="498"/>
        <end position="563"/>
    </location>
</feature>
<dbReference type="GO" id="GO:0005604">
    <property type="term" value="C:basement membrane"/>
    <property type="evidence" value="ECO:0007669"/>
    <property type="project" value="UniProtKB-SubCell"/>
</dbReference>
<keyword evidence="9 10" id="KW-0424">Laminin EGF-like domain</keyword>
<dbReference type="FunFam" id="2.10.25.10:FF:000069">
    <property type="entry name" value="Laminin subunit alpha 1"/>
    <property type="match status" value="1"/>
</dbReference>
<dbReference type="GO" id="GO:0007411">
    <property type="term" value="P:axon guidance"/>
    <property type="evidence" value="ECO:0007669"/>
    <property type="project" value="TreeGrafter"/>
</dbReference>
<evidence type="ECO:0000313" key="15">
    <source>
        <dbReference type="EMBL" id="KAA0709019.1"/>
    </source>
</evidence>
<dbReference type="Pfam" id="PF24973">
    <property type="entry name" value="EGF_LMN_ATRN"/>
    <property type="match status" value="1"/>
</dbReference>
<evidence type="ECO:0000256" key="11">
    <source>
        <dbReference type="SAM" id="MobiDB-lite"/>
    </source>
</evidence>
<dbReference type="SUPFAM" id="SSF57196">
    <property type="entry name" value="EGF/Laminin"/>
    <property type="match status" value="1"/>
</dbReference>
<evidence type="ECO:0000259" key="13">
    <source>
        <dbReference type="PROSITE" id="PS51115"/>
    </source>
</evidence>
<evidence type="ECO:0000256" key="8">
    <source>
        <dbReference type="ARBA" id="ARBA00023180"/>
    </source>
</evidence>
<dbReference type="SUPFAM" id="SSF57184">
    <property type="entry name" value="Growth factor receptor domain"/>
    <property type="match status" value="1"/>
</dbReference>
<dbReference type="PANTHER" id="PTHR10574:SF291">
    <property type="entry name" value="LAMININ SUBUNIT ALPHA-2"/>
    <property type="match status" value="1"/>
</dbReference>
<dbReference type="Pfam" id="PF00053">
    <property type="entry name" value="EGF_laminin"/>
    <property type="match status" value="3"/>
</dbReference>
<dbReference type="SMART" id="SM00136">
    <property type="entry name" value="LamNT"/>
    <property type="match status" value="1"/>
</dbReference>
<evidence type="ECO:0000256" key="7">
    <source>
        <dbReference type="ARBA" id="ARBA00023157"/>
    </source>
</evidence>
<sequence>MQDGFTKDQALKYTSLDQYQVFQIAYVILKAANSPRPGNWVLERSLDGETYMPWQYYALTDTECITRFNITPRRGPPSYTHDDGVICTSFYSKIHPLENGEIHTSLINGRPSADDPSPTLLNFTSARFIRLRFQRIRTLNADLMTLALNDPRDIDPIVTRRYYYSIKDISVGGMCICYGHAKACPLTPNTKKFSCECEHNTCGESCDRCCPGYNQKPWMAGTFLTRHVCEKCNCHGKSEECYYNQTVADAKLSLNLHGEYEGGGVCIGCSDNTSGMNCQSCADGYYRPAGEHVAGQNCDRCKQGFYHLRGDRLRGCEKCYCSGLASLCTESHWDYSNVTHMSDWYLTGAEGEGLVWAVPSRDTPNQLLSYGGRLMYSLSDDTDGRHVSSGPDVIMEGGGLSLIDSRSVVRVSAAERRIDLLPESFQHQASGLAVSKRDFHSVLNNIQRVLLRASSGQEHVSTIYRLGAVSMHVAAVDARSGVQARAVEVCQCPPGYDGTSCEVEGKRRDRKAAALKPPSDDGLQRNDESEQTSVEQGEGVTEEVKRQEEVSENSVNAGGGNVIDATNRNILQSGAAMADDDDEDEDDDKMEMHDGKKGIIQETCAVGYRRVNATVYRGVCELCHCHGHAERCDDITGHCQDCREHTDGENCERCAPGYYGDATRGTANDCQPCACPLLTPSNNRVNNGRSTLSLCPRIQQLSTAKESAVSIPEVSRWRSGVV</sequence>
<dbReference type="PROSITE" id="PS50027">
    <property type="entry name" value="EGF_LAM_2"/>
    <property type="match status" value="1"/>
</dbReference>
<dbReference type="InterPro" id="IPR009030">
    <property type="entry name" value="Growth_fac_rcpt_cys_sf"/>
</dbReference>
<dbReference type="Gene3D" id="2.60.120.260">
    <property type="entry name" value="Galactose-binding domain-like"/>
    <property type="match status" value="1"/>
</dbReference>
<evidence type="ECO:0000256" key="6">
    <source>
        <dbReference type="ARBA" id="ARBA00022869"/>
    </source>
</evidence>
<dbReference type="PROSITE" id="PS01248">
    <property type="entry name" value="EGF_LAM_1"/>
    <property type="match status" value="1"/>
</dbReference>
<keyword evidence="16" id="KW-1185">Reference proteome</keyword>
<keyword evidence="4" id="KW-0732">Signal</keyword>
<evidence type="ECO:0000256" key="9">
    <source>
        <dbReference type="ARBA" id="ARBA00023292"/>
    </source>
</evidence>
<dbReference type="FunFam" id="2.10.25.10:FF:000106">
    <property type="entry name" value="Heparan sulfate proteoglycan 2"/>
    <property type="match status" value="1"/>
</dbReference>
<evidence type="ECO:0000256" key="5">
    <source>
        <dbReference type="ARBA" id="ARBA00022737"/>
    </source>
</evidence>
<feature type="disulfide bond" evidence="10">
    <location>
        <begin position="642"/>
        <end position="651"/>
    </location>
</feature>
<dbReference type="EMBL" id="SOYY01000018">
    <property type="protein sequence ID" value="KAA0709019.1"/>
    <property type="molecule type" value="Genomic_DNA"/>
</dbReference>